<name>T1C347_9ZZZZ</name>
<dbReference type="AlphaFoldDB" id="T1C347"/>
<dbReference type="EMBL" id="AUZY01005229">
    <property type="protein sequence ID" value="EQD59709.1"/>
    <property type="molecule type" value="Genomic_DNA"/>
</dbReference>
<organism evidence="1">
    <name type="scientific">mine drainage metagenome</name>
    <dbReference type="NCBI Taxonomy" id="410659"/>
    <lineage>
        <taxon>unclassified sequences</taxon>
        <taxon>metagenomes</taxon>
        <taxon>ecological metagenomes</taxon>
    </lineage>
</organism>
<comment type="caution">
    <text evidence="1">The sequence shown here is derived from an EMBL/GenBank/DDBJ whole genome shotgun (WGS) entry which is preliminary data.</text>
</comment>
<proteinExistence type="predicted"/>
<reference evidence="1" key="2">
    <citation type="journal article" date="2014" name="ISME J.">
        <title>Microbial stratification in low pH oxic and suboxic macroscopic growths along an acid mine drainage.</title>
        <authorList>
            <person name="Mendez-Garcia C."/>
            <person name="Mesa V."/>
            <person name="Sprenger R.R."/>
            <person name="Richter M."/>
            <person name="Diez M.S."/>
            <person name="Solano J."/>
            <person name="Bargiela R."/>
            <person name="Golyshina O.V."/>
            <person name="Manteca A."/>
            <person name="Ramos J.L."/>
            <person name="Gallego J.R."/>
            <person name="Llorente I."/>
            <person name="Martins Dos Santos V.A."/>
            <person name="Jensen O.N."/>
            <person name="Pelaez A.I."/>
            <person name="Sanchez J."/>
            <person name="Ferrer M."/>
        </authorList>
    </citation>
    <scope>NUCLEOTIDE SEQUENCE</scope>
</reference>
<sequence>TFIMGKVELKRLLSAFKVSDKNANELLAKIDKTYRHINAIAFAESLQRLGLKQEDITNILRRAELDDVTISGIFDMIETERIRSTFGKLVDLSVD</sequence>
<protein>
    <submittedName>
        <fullName evidence="1">Uncharacterized protein</fullName>
    </submittedName>
</protein>
<reference evidence="1" key="1">
    <citation type="submission" date="2013-08" db="EMBL/GenBank/DDBJ databases">
        <authorList>
            <person name="Mendez C."/>
            <person name="Richter M."/>
            <person name="Ferrer M."/>
            <person name="Sanchez J."/>
        </authorList>
    </citation>
    <scope>NUCLEOTIDE SEQUENCE</scope>
</reference>
<evidence type="ECO:0000313" key="1">
    <source>
        <dbReference type="EMBL" id="EQD59709.1"/>
    </source>
</evidence>
<accession>T1C347</accession>
<feature type="non-terminal residue" evidence="1">
    <location>
        <position position="1"/>
    </location>
</feature>
<gene>
    <name evidence="1" type="ORF">B1B_08081</name>
</gene>